<evidence type="ECO:0000256" key="1">
    <source>
        <dbReference type="SAM" id="Phobius"/>
    </source>
</evidence>
<keyword evidence="1" id="KW-0812">Transmembrane</keyword>
<feature type="transmembrane region" description="Helical" evidence="1">
    <location>
        <begin position="48"/>
        <end position="69"/>
    </location>
</feature>
<dbReference type="EMBL" id="MU089540">
    <property type="protein sequence ID" value="KAF7851481.1"/>
    <property type="molecule type" value="Genomic_DNA"/>
</dbReference>
<gene>
    <name evidence="2" type="ORF">BT93_L3825</name>
</gene>
<comment type="caution">
    <text evidence="2">The sequence shown here is derived from an EMBL/GenBank/DDBJ whole genome shotgun (WGS) entry which is preliminary data.</text>
</comment>
<keyword evidence="1" id="KW-1133">Transmembrane helix</keyword>
<organism evidence="2 3">
    <name type="scientific">Corymbia citriodora subsp. variegata</name>
    <dbReference type="NCBI Taxonomy" id="360336"/>
    <lineage>
        <taxon>Eukaryota</taxon>
        <taxon>Viridiplantae</taxon>
        <taxon>Streptophyta</taxon>
        <taxon>Embryophyta</taxon>
        <taxon>Tracheophyta</taxon>
        <taxon>Spermatophyta</taxon>
        <taxon>Magnoliopsida</taxon>
        <taxon>eudicotyledons</taxon>
        <taxon>Gunneridae</taxon>
        <taxon>Pentapetalae</taxon>
        <taxon>rosids</taxon>
        <taxon>malvids</taxon>
        <taxon>Myrtales</taxon>
        <taxon>Myrtaceae</taxon>
        <taxon>Myrtoideae</taxon>
        <taxon>Eucalypteae</taxon>
        <taxon>Corymbia</taxon>
    </lineage>
</organism>
<evidence type="ECO:0000313" key="2">
    <source>
        <dbReference type="EMBL" id="KAF7851481.1"/>
    </source>
</evidence>
<keyword evidence="3" id="KW-1185">Reference proteome</keyword>
<dbReference type="Proteomes" id="UP000806378">
    <property type="component" value="Unassembled WGS sequence"/>
</dbReference>
<sequence>MVTSSGLCMGIRAAGWPHVLLPQHQTWLAGRRGRWKRQLQLRWRLRRCGLTPSFSAFHYIYFLLLWMVVQTGRITCIQNFIFIPADFISPGQCSILRYG</sequence>
<proteinExistence type="predicted"/>
<evidence type="ECO:0000313" key="3">
    <source>
        <dbReference type="Proteomes" id="UP000806378"/>
    </source>
</evidence>
<reference evidence="2" key="1">
    <citation type="submission" date="2020-05" db="EMBL/GenBank/DDBJ databases">
        <title>WGS assembly of Corymbia citriodora subspecies variegata.</title>
        <authorList>
            <person name="Barry K."/>
            <person name="Hundley H."/>
            <person name="Shu S."/>
            <person name="Jenkins J."/>
            <person name="Grimwood J."/>
            <person name="Baten A."/>
        </authorList>
    </citation>
    <scope>NUCLEOTIDE SEQUENCE</scope>
    <source>
        <strain evidence="2">CV2-018</strain>
    </source>
</reference>
<dbReference type="Gramene" id="rna-gnl|WGS:JABURB|Cocit.L3825.1">
    <property type="protein sequence ID" value="cds-KAF7851481.1"/>
    <property type="gene ID" value="gene-BT93_L3825"/>
</dbReference>
<accession>A0A8T0CV79</accession>
<dbReference type="AlphaFoldDB" id="A0A8T0CV79"/>
<keyword evidence="1" id="KW-0472">Membrane</keyword>
<name>A0A8T0CV79_CORYI</name>
<protein>
    <submittedName>
        <fullName evidence="2">Uncharacterized protein</fullName>
    </submittedName>
</protein>